<keyword evidence="4" id="KW-0804">Transcription</keyword>
<dbReference type="PRINTS" id="PR00039">
    <property type="entry name" value="HTHLYSR"/>
</dbReference>
<dbReference type="SUPFAM" id="SSF53850">
    <property type="entry name" value="Periplasmic binding protein-like II"/>
    <property type="match status" value="1"/>
</dbReference>
<evidence type="ECO:0000256" key="4">
    <source>
        <dbReference type="ARBA" id="ARBA00023163"/>
    </source>
</evidence>
<organism evidence="6 7">
    <name type="scientific">Xenorhabdus budapestensis</name>
    <dbReference type="NCBI Taxonomy" id="290110"/>
    <lineage>
        <taxon>Bacteria</taxon>
        <taxon>Pseudomonadati</taxon>
        <taxon>Pseudomonadota</taxon>
        <taxon>Gammaproteobacteria</taxon>
        <taxon>Enterobacterales</taxon>
        <taxon>Morganellaceae</taxon>
        <taxon>Xenorhabdus</taxon>
    </lineage>
</organism>
<feature type="domain" description="HTH lysR-type" evidence="5">
    <location>
        <begin position="1"/>
        <end position="58"/>
    </location>
</feature>
<dbReference type="Gene3D" id="1.10.10.10">
    <property type="entry name" value="Winged helix-like DNA-binding domain superfamily/Winged helix DNA-binding domain"/>
    <property type="match status" value="1"/>
</dbReference>
<evidence type="ECO:0000256" key="3">
    <source>
        <dbReference type="ARBA" id="ARBA00023125"/>
    </source>
</evidence>
<keyword evidence="7" id="KW-1185">Reference proteome</keyword>
<comment type="similarity">
    <text evidence="1">Belongs to the LysR transcriptional regulatory family.</text>
</comment>
<sequence length="287" mass="32947">MSITKYEIFETVIMTGSFSKAAEKLNKTQSAISHAVSALEKELGVFLFVRNGRKVSLTHHGINAYAYICRILEINRNLMKKKFIDENIPYVLRIGVFESVKRTILPSVIKEINKSYPFIDIILFEGGYDEIKEWIINDLIDFGFTISDDFGCESIPILEDELVMATKIDMESPLDGVSLNGFFNINKFIMPMAPYKNKIEIFFNENNISPNIYSHVSDCNTIAKMVDLGIGVSIGPKLFLQYFEKIKLHDLPIKLHRSIYLSHKKHYFDRVDHFFIGEVEKAARSLI</sequence>
<dbReference type="PANTHER" id="PTHR30126">
    <property type="entry name" value="HTH-TYPE TRANSCRIPTIONAL REGULATOR"/>
    <property type="match status" value="1"/>
</dbReference>
<dbReference type="Pfam" id="PF03466">
    <property type="entry name" value="LysR_substrate"/>
    <property type="match status" value="1"/>
</dbReference>
<dbReference type="InterPro" id="IPR005119">
    <property type="entry name" value="LysR_subst-bd"/>
</dbReference>
<keyword evidence="2" id="KW-0805">Transcription regulation</keyword>
<evidence type="ECO:0000259" key="5">
    <source>
        <dbReference type="PROSITE" id="PS50931"/>
    </source>
</evidence>
<keyword evidence="3" id="KW-0238">DNA-binding</keyword>
<dbReference type="Pfam" id="PF00126">
    <property type="entry name" value="HTH_1"/>
    <property type="match status" value="1"/>
</dbReference>
<accession>A0ABX7VIF2</accession>
<reference evidence="6 7" key="1">
    <citation type="submission" date="2021-03" db="EMBL/GenBank/DDBJ databases">
        <title>Complete Genome Sequence Data of Xenorhabdus budapestensis strain C72, a Candidate Biological Control Agent, from China.</title>
        <authorList>
            <person name="LI B."/>
            <person name="WANG S."/>
            <person name="QIU D."/>
        </authorList>
    </citation>
    <scope>NUCLEOTIDE SEQUENCE [LARGE SCALE GENOMIC DNA]</scope>
    <source>
        <strain evidence="6 7">C-7-2</strain>
    </source>
</reference>
<dbReference type="RefSeq" id="WP_209027920.1">
    <property type="nucleotide sequence ID" value="NZ_CP072455.1"/>
</dbReference>
<dbReference type="CDD" id="cd05466">
    <property type="entry name" value="PBP2_LTTR_substrate"/>
    <property type="match status" value="1"/>
</dbReference>
<evidence type="ECO:0000313" key="6">
    <source>
        <dbReference type="EMBL" id="QTL40378.1"/>
    </source>
</evidence>
<dbReference type="EMBL" id="CP072455">
    <property type="protein sequence ID" value="QTL40378.1"/>
    <property type="molecule type" value="Genomic_DNA"/>
</dbReference>
<dbReference type="PANTHER" id="PTHR30126:SF40">
    <property type="entry name" value="HTH-TYPE TRANSCRIPTIONAL REGULATOR GLTR"/>
    <property type="match status" value="1"/>
</dbReference>
<dbReference type="SUPFAM" id="SSF46785">
    <property type="entry name" value="Winged helix' DNA-binding domain"/>
    <property type="match status" value="1"/>
</dbReference>
<gene>
    <name evidence="6" type="ORF">HGO23_02920</name>
</gene>
<dbReference type="InterPro" id="IPR036388">
    <property type="entry name" value="WH-like_DNA-bd_sf"/>
</dbReference>
<name>A0ABX7VIF2_XENBU</name>
<evidence type="ECO:0000256" key="1">
    <source>
        <dbReference type="ARBA" id="ARBA00009437"/>
    </source>
</evidence>
<evidence type="ECO:0000313" key="7">
    <source>
        <dbReference type="Proteomes" id="UP000665047"/>
    </source>
</evidence>
<dbReference type="InterPro" id="IPR036390">
    <property type="entry name" value="WH_DNA-bd_sf"/>
</dbReference>
<proteinExistence type="inferred from homology"/>
<evidence type="ECO:0000256" key="2">
    <source>
        <dbReference type="ARBA" id="ARBA00023015"/>
    </source>
</evidence>
<dbReference type="PROSITE" id="PS50931">
    <property type="entry name" value="HTH_LYSR"/>
    <property type="match status" value="1"/>
</dbReference>
<protein>
    <submittedName>
        <fullName evidence="6">LysR family transcriptional regulator</fullName>
    </submittedName>
</protein>
<dbReference type="InterPro" id="IPR000847">
    <property type="entry name" value="LysR_HTH_N"/>
</dbReference>
<dbReference type="Gene3D" id="3.40.190.290">
    <property type="match status" value="1"/>
</dbReference>
<dbReference type="Proteomes" id="UP000665047">
    <property type="component" value="Chromosome"/>
</dbReference>